<comment type="subunit">
    <text evidence="4">Monomer.</text>
</comment>
<sequence>MSPVRAVLTDIEGTTSSISFVKDVLFPFAKRNLEVFVATHRDAPQVRQCLDAARELAGDSSLSDDATVALLRKWIDEDRKATPLKSLQGLIWEQGYARGELQGHVYPDAVEGLRAWHAKGLRLYVYSSGSVAAQKLIFGYTAWGDLTPLFSGYFDTTTGPKVESPSYARIAKDLGLPPHEVLFLSDSVAELNAARSAGLRTACLDRGEAVIPAGHGHSTFHGFASLDPFSL</sequence>
<dbReference type="Gene3D" id="1.10.720.60">
    <property type="match status" value="1"/>
</dbReference>
<dbReference type="NCBIfam" id="TIGR01549">
    <property type="entry name" value="HAD-SF-IA-v1"/>
    <property type="match status" value="1"/>
</dbReference>
<protein>
    <recommendedName>
        <fullName evidence="4">Enolase-phosphatase E1</fullName>
        <ecNumber evidence="4">3.1.3.77</ecNumber>
    </recommendedName>
    <alternativeName>
        <fullName evidence="4">2,3-diketo-5-methylthio-1-phosphopentane phosphatase</fullName>
    </alternativeName>
</protein>
<gene>
    <name evidence="4 5" type="primary">mtnC</name>
    <name evidence="5" type="ORF">HG543_35425</name>
</gene>
<dbReference type="SUPFAM" id="SSF56784">
    <property type="entry name" value="HAD-like"/>
    <property type="match status" value="1"/>
</dbReference>
<evidence type="ECO:0000256" key="1">
    <source>
        <dbReference type="ARBA" id="ARBA00022605"/>
    </source>
</evidence>
<dbReference type="SFLD" id="SFLDG01133">
    <property type="entry name" value="C1.5.4:_Enolase-phosphatase_Li"/>
    <property type="match status" value="1"/>
</dbReference>
<dbReference type="HAMAP" id="MF_01681">
    <property type="entry name" value="Salvage_MtnC"/>
    <property type="match status" value="1"/>
</dbReference>
<dbReference type="UniPathway" id="UPA00904">
    <property type="reaction ID" value="UER00876"/>
</dbReference>
<comment type="cofactor">
    <cofactor evidence="4">
        <name>Mg(2+)</name>
        <dbReference type="ChEBI" id="CHEBI:18420"/>
    </cofactor>
    <text evidence="4">Binds 1 Mg(2+) ion per subunit.</text>
</comment>
<dbReference type="SFLD" id="SFLDS00003">
    <property type="entry name" value="Haloacid_Dehalogenase"/>
    <property type="match status" value="1"/>
</dbReference>
<dbReference type="Pfam" id="PF00702">
    <property type="entry name" value="Hydrolase"/>
    <property type="match status" value="1"/>
</dbReference>
<reference evidence="5 6" key="1">
    <citation type="submission" date="2020-04" db="EMBL/GenBank/DDBJ databases">
        <title>Draft genome of Pyxidicoccus fallax type strain.</title>
        <authorList>
            <person name="Whitworth D.E."/>
        </authorList>
    </citation>
    <scope>NUCLEOTIDE SEQUENCE [LARGE SCALE GENOMIC DNA]</scope>
    <source>
        <strain evidence="5 6">DSM 14698</strain>
    </source>
</reference>
<dbReference type="RefSeq" id="WP_169349343.1">
    <property type="nucleotide sequence ID" value="NZ_JABBJJ010000225.1"/>
</dbReference>
<dbReference type="GO" id="GO:0019509">
    <property type="term" value="P:L-methionine salvage from methylthioadenosine"/>
    <property type="evidence" value="ECO:0007669"/>
    <property type="project" value="UniProtKB-UniRule"/>
</dbReference>
<keyword evidence="1 4" id="KW-0028">Amino-acid biosynthesis</keyword>
<dbReference type="PANTHER" id="PTHR20371:SF1">
    <property type="entry name" value="ENOLASE-PHOSPHATASE E1"/>
    <property type="match status" value="1"/>
</dbReference>
<evidence type="ECO:0000256" key="2">
    <source>
        <dbReference type="ARBA" id="ARBA00022801"/>
    </source>
</evidence>
<dbReference type="CDD" id="cd01629">
    <property type="entry name" value="HAD_EP"/>
    <property type="match status" value="1"/>
</dbReference>
<evidence type="ECO:0000313" key="5">
    <source>
        <dbReference type="EMBL" id="NMO20113.1"/>
    </source>
</evidence>
<comment type="catalytic activity">
    <reaction evidence="4">
        <text>5-methylsulfanyl-2,3-dioxopentyl phosphate + H2O = 1,2-dihydroxy-5-(methylsulfanyl)pent-1-en-3-one + phosphate</text>
        <dbReference type="Rhea" id="RHEA:21700"/>
        <dbReference type="ChEBI" id="CHEBI:15377"/>
        <dbReference type="ChEBI" id="CHEBI:43474"/>
        <dbReference type="ChEBI" id="CHEBI:49252"/>
        <dbReference type="ChEBI" id="CHEBI:58828"/>
        <dbReference type="EC" id="3.1.3.77"/>
    </reaction>
</comment>
<comment type="caution">
    <text evidence="5">The sequence shown here is derived from an EMBL/GenBank/DDBJ whole genome shotgun (WGS) entry which is preliminary data.</text>
</comment>
<evidence type="ECO:0000256" key="4">
    <source>
        <dbReference type="HAMAP-Rule" id="MF_01681"/>
    </source>
</evidence>
<dbReference type="GO" id="GO:0043715">
    <property type="term" value="F:2,3-diketo-5-methylthiopentyl-1-phosphate enolase activity"/>
    <property type="evidence" value="ECO:0007669"/>
    <property type="project" value="UniProtKB-UniRule"/>
</dbReference>
<dbReference type="EMBL" id="JABBJJ010000225">
    <property type="protein sequence ID" value="NMO20113.1"/>
    <property type="molecule type" value="Genomic_DNA"/>
</dbReference>
<comment type="function">
    <text evidence="4">Bifunctional enzyme that catalyzes the enolization of 2,3-diketo-5-methylthiopentyl-1-phosphate (DK-MTP-1-P) into the intermediate 2-hydroxy-3-keto-5-methylthiopentenyl-1-phosphate (HK-MTPenyl-1-P), which is then dephosphorylated to form the acireductone 1,2-dihydroxy-3-keto-5-methylthiopentene (DHK-MTPene).</text>
</comment>
<keyword evidence="6" id="KW-1185">Reference proteome</keyword>
<organism evidence="5 6">
    <name type="scientific">Pyxidicoccus fallax</name>
    <dbReference type="NCBI Taxonomy" id="394095"/>
    <lineage>
        <taxon>Bacteria</taxon>
        <taxon>Pseudomonadati</taxon>
        <taxon>Myxococcota</taxon>
        <taxon>Myxococcia</taxon>
        <taxon>Myxococcales</taxon>
        <taxon>Cystobacterineae</taxon>
        <taxon>Myxococcaceae</taxon>
        <taxon>Pyxidicoccus</taxon>
    </lineage>
</organism>
<proteinExistence type="inferred from homology"/>
<keyword evidence="3 4" id="KW-0486">Methionine biosynthesis</keyword>
<keyword evidence="4" id="KW-0460">Magnesium</keyword>
<dbReference type="InterPro" id="IPR006439">
    <property type="entry name" value="HAD-SF_hydro_IA"/>
</dbReference>
<keyword evidence="2 4" id="KW-0378">Hydrolase</keyword>
<accession>A0A848LRC7</accession>
<dbReference type="InterPro" id="IPR023943">
    <property type="entry name" value="Enolase-ppase_E1"/>
</dbReference>
<comment type="pathway">
    <text evidence="4">Amino-acid biosynthesis; L-methionine biosynthesis via salvage pathway; L-methionine from S-methyl-5-thio-alpha-D-ribose 1-phosphate: step 3/6.</text>
</comment>
<dbReference type="AlphaFoldDB" id="A0A848LRC7"/>
<dbReference type="PANTHER" id="PTHR20371">
    <property type="entry name" value="ENOLASE-PHOSPHATASE E1"/>
    <property type="match status" value="1"/>
</dbReference>
<keyword evidence="4" id="KW-0479">Metal-binding</keyword>
<evidence type="ECO:0000256" key="3">
    <source>
        <dbReference type="ARBA" id="ARBA00023167"/>
    </source>
</evidence>
<dbReference type="Proteomes" id="UP000518300">
    <property type="component" value="Unassembled WGS sequence"/>
</dbReference>
<dbReference type="InterPro" id="IPR023214">
    <property type="entry name" value="HAD_sf"/>
</dbReference>
<comment type="similarity">
    <text evidence="4">Belongs to the HAD-like hydrolase superfamily. MasA/MtnC family.</text>
</comment>
<dbReference type="EC" id="3.1.3.77" evidence="4"/>
<dbReference type="GO" id="GO:0043874">
    <property type="term" value="F:acireductone synthase activity"/>
    <property type="evidence" value="ECO:0007669"/>
    <property type="project" value="UniProtKB-EC"/>
</dbReference>
<comment type="pathway">
    <text evidence="4">Amino-acid biosynthesis; L-methionine biosynthesis via salvage pathway; L-methionine from S-methyl-5-thio-alpha-D-ribose 1-phosphate: step 4/6.</text>
</comment>
<dbReference type="SFLD" id="SFLDG01129">
    <property type="entry name" value="C1.5:_HAD__Beta-PGM__Phosphata"/>
    <property type="match status" value="1"/>
</dbReference>
<dbReference type="InterPro" id="IPR036412">
    <property type="entry name" value="HAD-like_sf"/>
</dbReference>
<evidence type="ECO:0000313" key="6">
    <source>
        <dbReference type="Proteomes" id="UP000518300"/>
    </source>
</evidence>
<dbReference type="NCBIfam" id="TIGR01691">
    <property type="entry name" value="enolase-ppase"/>
    <property type="match status" value="1"/>
</dbReference>
<dbReference type="Gene3D" id="3.40.50.1000">
    <property type="entry name" value="HAD superfamily/HAD-like"/>
    <property type="match status" value="1"/>
</dbReference>
<dbReference type="SFLD" id="SFLDF00044">
    <property type="entry name" value="enolase-phosphatase"/>
    <property type="match status" value="1"/>
</dbReference>
<dbReference type="GO" id="GO:0000287">
    <property type="term" value="F:magnesium ion binding"/>
    <property type="evidence" value="ECO:0007669"/>
    <property type="project" value="UniProtKB-UniRule"/>
</dbReference>
<name>A0A848LRC7_9BACT</name>
<dbReference type="GO" id="GO:0043716">
    <property type="term" value="F:2-hydroxy-3-keto-5-methylthiopentenyl-1-phosphate phosphatase activity"/>
    <property type="evidence" value="ECO:0007669"/>
    <property type="project" value="UniProtKB-UniRule"/>
</dbReference>